<reference evidence="4" key="1">
    <citation type="submission" date="2019-03" db="EMBL/GenBank/DDBJ databases">
        <title>Single cell metagenomics reveals metabolic interactions within the superorganism composed of flagellate Streblomastix strix and complex community of Bacteroidetes bacteria on its surface.</title>
        <authorList>
            <person name="Treitli S.C."/>
            <person name="Kolisko M."/>
            <person name="Husnik F."/>
            <person name="Keeling P."/>
            <person name="Hampl V."/>
        </authorList>
    </citation>
    <scope>NUCLEOTIDE SEQUENCE</scope>
    <source>
        <strain evidence="4">STM</strain>
    </source>
</reference>
<keyword evidence="1 4" id="KW-0489">Methyltransferase</keyword>
<dbReference type="GO" id="GO:0009007">
    <property type="term" value="F:site-specific DNA-methyltransferase (adenine-specific) activity"/>
    <property type="evidence" value="ECO:0007669"/>
    <property type="project" value="UniProtKB-EC"/>
</dbReference>
<dbReference type="EC" id="2.1.1.72" evidence="4"/>
<dbReference type="GO" id="GO:0006298">
    <property type="term" value="P:mismatch repair"/>
    <property type="evidence" value="ECO:0007669"/>
    <property type="project" value="TreeGrafter"/>
</dbReference>
<dbReference type="InterPro" id="IPR012327">
    <property type="entry name" value="MeTrfase_D12"/>
</dbReference>
<organism evidence="4">
    <name type="scientific">termite gut metagenome</name>
    <dbReference type="NCBI Taxonomy" id="433724"/>
    <lineage>
        <taxon>unclassified sequences</taxon>
        <taxon>metagenomes</taxon>
        <taxon>organismal metagenomes</taxon>
    </lineage>
</organism>
<dbReference type="GO" id="GO:0009307">
    <property type="term" value="P:DNA restriction-modification system"/>
    <property type="evidence" value="ECO:0007669"/>
    <property type="project" value="InterPro"/>
</dbReference>
<dbReference type="InterPro" id="IPR012263">
    <property type="entry name" value="M_m6A_EcoRV"/>
</dbReference>
<dbReference type="AlphaFoldDB" id="A0A5J4PVP8"/>
<comment type="caution">
    <text evidence="4">The sequence shown here is derived from an EMBL/GenBank/DDBJ whole genome shotgun (WGS) entry which is preliminary data.</text>
</comment>
<evidence type="ECO:0000256" key="1">
    <source>
        <dbReference type="ARBA" id="ARBA00022603"/>
    </source>
</evidence>
<proteinExistence type="predicted"/>
<gene>
    <name evidence="4" type="ORF">EZS27_036164</name>
</gene>
<accession>A0A5J4PVP8</accession>
<dbReference type="EMBL" id="SNRY01006262">
    <property type="protein sequence ID" value="KAA6312990.1"/>
    <property type="molecule type" value="Genomic_DNA"/>
</dbReference>
<dbReference type="Pfam" id="PF02086">
    <property type="entry name" value="MethyltransfD12"/>
    <property type="match status" value="1"/>
</dbReference>
<dbReference type="PANTHER" id="PTHR30481:SF4">
    <property type="entry name" value="SITE-SPECIFIC DNA-METHYLTRANSFERASE (ADENINE-SPECIFIC)"/>
    <property type="match status" value="1"/>
</dbReference>
<dbReference type="GO" id="GO:0032259">
    <property type="term" value="P:methylation"/>
    <property type="evidence" value="ECO:0007669"/>
    <property type="project" value="UniProtKB-KW"/>
</dbReference>
<protein>
    <submittedName>
        <fullName evidence="4">Modification methylase DpnIIA</fullName>
        <ecNumber evidence="4">2.1.1.72</ecNumber>
    </submittedName>
</protein>
<evidence type="ECO:0000256" key="2">
    <source>
        <dbReference type="ARBA" id="ARBA00022679"/>
    </source>
</evidence>
<evidence type="ECO:0000313" key="4">
    <source>
        <dbReference type="EMBL" id="KAA6312990.1"/>
    </source>
</evidence>
<dbReference type="GO" id="GO:1904047">
    <property type="term" value="F:S-adenosyl-L-methionine binding"/>
    <property type="evidence" value="ECO:0007669"/>
    <property type="project" value="TreeGrafter"/>
</dbReference>
<sequence>MRPLIPQHNLFCEPFAGGAAVFFDKKPVKVNVINDLNGELINFYRTIITNLKELRIEVNKTLHCRTQHEHAWYIYNHPDYFTNVQRAWAVFVLSKIGFSGQLSSSFGFDRTSGKASLKLSCIKKDDVFCKELKALLEQSTIECDDALTVIKRYDCEYAWHFIDPPYVNSNMGHYAGMFNKQNLIELLELCTALQGKFMLTMYPDDVIRQYADKAGWVIHKVERQVSACKAESRRKQEEWMICNYSV</sequence>
<dbReference type="PIRSF" id="PIRSF000398">
    <property type="entry name" value="M_m6A_EcoRV"/>
    <property type="match status" value="1"/>
</dbReference>
<name>A0A5J4PVP8_9ZZZZ</name>
<dbReference type="InterPro" id="IPR029063">
    <property type="entry name" value="SAM-dependent_MTases_sf"/>
</dbReference>
<dbReference type="SUPFAM" id="SSF53335">
    <property type="entry name" value="S-adenosyl-L-methionine-dependent methyltransferases"/>
    <property type="match status" value="1"/>
</dbReference>
<evidence type="ECO:0000256" key="3">
    <source>
        <dbReference type="ARBA" id="ARBA00022691"/>
    </source>
</evidence>
<dbReference type="Gene3D" id="3.40.50.150">
    <property type="entry name" value="Vaccinia Virus protein VP39"/>
    <property type="match status" value="2"/>
</dbReference>
<dbReference type="PANTHER" id="PTHR30481">
    <property type="entry name" value="DNA ADENINE METHYLASE"/>
    <property type="match status" value="1"/>
</dbReference>
<keyword evidence="3" id="KW-0949">S-adenosyl-L-methionine</keyword>
<keyword evidence="2 4" id="KW-0808">Transferase</keyword>
<dbReference type="GO" id="GO:0043565">
    <property type="term" value="F:sequence-specific DNA binding"/>
    <property type="evidence" value="ECO:0007669"/>
    <property type="project" value="TreeGrafter"/>
</dbReference>
<dbReference type="PRINTS" id="PR00505">
    <property type="entry name" value="D12N6MTFRASE"/>
</dbReference>